<gene>
    <name evidence="9" type="ORF">DPR02_38925</name>
</gene>
<dbReference type="AlphaFoldDB" id="A0AAQ0F8I9"/>
<dbReference type="GO" id="GO:0003995">
    <property type="term" value="F:acyl-CoA dehydrogenase activity"/>
    <property type="evidence" value="ECO:0007669"/>
    <property type="project" value="InterPro"/>
</dbReference>
<protein>
    <submittedName>
        <fullName evidence="9">Acyl-CoA dehydrogenase</fullName>
    </submittedName>
</protein>
<dbReference type="GO" id="GO:0050660">
    <property type="term" value="F:flavin adenine dinucleotide binding"/>
    <property type="evidence" value="ECO:0007669"/>
    <property type="project" value="InterPro"/>
</dbReference>
<dbReference type="PANTHER" id="PTHR43884">
    <property type="entry name" value="ACYL-COA DEHYDROGENASE"/>
    <property type="match status" value="1"/>
</dbReference>
<dbReference type="SUPFAM" id="SSF47203">
    <property type="entry name" value="Acyl-CoA dehydrogenase C-terminal domain-like"/>
    <property type="match status" value="1"/>
</dbReference>
<evidence type="ECO:0000256" key="5">
    <source>
        <dbReference type="ARBA" id="ARBA00023002"/>
    </source>
</evidence>
<dbReference type="InterPro" id="IPR037069">
    <property type="entry name" value="AcylCoA_DH/ox_N_sf"/>
</dbReference>
<dbReference type="InterPro" id="IPR046373">
    <property type="entry name" value="Acyl-CoA_Oxase/DH_mid-dom_sf"/>
</dbReference>
<sequence>MGHVFRTGEQQIAVDGFRRFLDEEIEPWAREFRDRPLPKERLQPIMAQLAAFGIGSGPVRTEHGGLGLDWQTYAMLFEELAYTWLDLSIVALINTFGAVCLDLLAPPALRERYLPGLISGERFASLAFSEPDVGSNLLEVKTRARLGENGYVINGEKTWISNGRYSDFLICTCRTGADARGGLTYLLVDREQHGYEVRDIHKIALNSQSTAQIFLRDVTVPAANIIGGEGRALANTLALFERSRMIVASQGVGVARRALDEAIAYAQERRQHGKVLAGHQLISAMLADMATRIDAGRLLCNRAAAMMDAGLRAEMEAAMAKSYTTEAAVEICRQAVQIHGGNGLASEFLVEKLAREAIVMTIPEGTTQMQQLIVGRALTGVSAF</sequence>
<proteinExistence type="inferred from homology"/>
<evidence type="ECO:0000313" key="9">
    <source>
        <dbReference type="EMBL" id="RAP97064.1"/>
    </source>
</evidence>
<dbReference type="Proteomes" id="UP000248899">
    <property type="component" value="Unassembled WGS sequence"/>
</dbReference>
<feature type="domain" description="Acyl-CoA dehydrogenase/oxidase C-terminal" evidence="6">
    <location>
        <begin position="237"/>
        <end position="378"/>
    </location>
</feature>
<dbReference type="InterPro" id="IPR006091">
    <property type="entry name" value="Acyl-CoA_Oxase/DH_mid-dom"/>
</dbReference>
<keyword evidence="5" id="KW-0560">Oxidoreductase</keyword>
<dbReference type="EMBL" id="QLUZ01000051">
    <property type="protein sequence ID" value="RAP97064.1"/>
    <property type="molecule type" value="Genomic_DNA"/>
</dbReference>
<comment type="caution">
    <text evidence="9">The sequence shown here is derived from an EMBL/GenBank/DDBJ whole genome shotgun (WGS) entry which is preliminary data.</text>
</comment>
<dbReference type="RefSeq" id="WP_111943802.1">
    <property type="nucleotide sequence ID" value="NZ_JABUMN010000054.1"/>
</dbReference>
<evidence type="ECO:0000259" key="6">
    <source>
        <dbReference type="Pfam" id="PF00441"/>
    </source>
</evidence>
<dbReference type="PANTHER" id="PTHR43884:SF12">
    <property type="entry name" value="ISOVALERYL-COA DEHYDROGENASE, MITOCHONDRIAL-RELATED"/>
    <property type="match status" value="1"/>
</dbReference>
<dbReference type="Gene3D" id="1.10.540.10">
    <property type="entry name" value="Acyl-CoA dehydrogenase/oxidase, N-terminal domain"/>
    <property type="match status" value="1"/>
</dbReference>
<comment type="cofactor">
    <cofactor evidence="1">
        <name>FAD</name>
        <dbReference type="ChEBI" id="CHEBI:57692"/>
    </cofactor>
</comment>
<evidence type="ECO:0000256" key="4">
    <source>
        <dbReference type="ARBA" id="ARBA00022827"/>
    </source>
</evidence>
<dbReference type="InterPro" id="IPR013786">
    <property type="entry name" value="AcylCoA_DH/ox_N"/>
</dbReference>
<dbReference type="Gene3D" id="2.40.110.10">
    <property type="entry name" value="Butyryl-CoA Dehydrogenase, subunit A, domain 2"/>
    <property type="match status" value="1"/>
</dbReference>
<evidence type="ECO:0000259" key="7">
    <source>
        <dbReference type="Pfam" id="PF02770"/>
    </source>
</evidence>
<evidence type="ECO:0000256" key="1">
    <source>
        <dbReference type="ARBA" id="ARBA00001974"/>
    </source>
</evidence>
<dbReference type="InterPro" id="IPR006089">
    <property type="entry name" value="Acyl-CoA_DH_CS"/>
</dbReference>
<evidence type="ECO:0000256" key="2">
    <source>
        <dbReference type="ARBA" id="ARBA00009347"/>
    </source>
</evidence>
<organism evidence="9 10">
    <name type="scientific">Burkholderia cepacia</name>
    <name type="common">Pseudomonas cepacia</name>
    <dbReference type="NCBI Taxonomy" id="292"/>
    <lineage>
        <taxon>Bacteria</taxon>
        <taxon>Pseudomonadati</taxon>
        <taxon>Pseudomonadota</taxon>
        <taxon>Betaproteobacteria</taxon>
        <taxon>Burkholderiales</taxon>
        <taxon>Burkholderiaceae</taxon>
        <taxon>Burkholderia</taxon>
        <taxon>Burkholderia cepacia complex</taxon>
    </lineage>
</organism>
<comment type="similarity">
    <text evidence="2">Belongs to the acyl-CoA dehydrogenase family.</text>
</comment>
<feature type="domain" description="Acyl-CoA oxidase/dehydrogenase middle" evidence="7">
    <location>
        <begin position="126"/>
        <end position="218"/>
    </location>
</feature>
<dbReference type="FunFam" id="1.20.140.10:FF:000011">
    <property type="entry name" value="Medium-chain specific acyl-CoA dehydrogenase, mitochondrial"/>
    <property type="match status" value="1"/>
</dbReference>
<dbReference type="PROSITE" id="PS00073">
    <property type="entry name" value="ACYL_COA_DH_2"/>
    <property type="match status" value="1"/>
</dbReference>
<name>A0AAQ0F8I9_BURCE</name>
<reference evidence="9 10" key="1">
    <citation type="submission" date="2018-06" db="EMBL/GenBank/DDBJ databases">
        <title>Towards the identification of Burkholderia cepacia strain which caused fatal septicemia.</title>
        <authorList>
            <person name="Bui L.A.T."/>
            <person name="Zakharova I.B."/>
            <person name="Shpak I.M."/>
            <person name="Teteryatnikova N."/>
            <person name="Ustinov D.V."/>
            <person name="Kuzyutina Y.A."/>
            <person name="Nguyen H.N."/>
            <person name="Antonov A.S."/>
            <person name="Avdyusheva E.F."/>
            <person name="Victorov D.V."/>
        </authorList>
    </citation>
    <scope>NUCLEOTIDE SEQUENCE [LARGE SCALE GENOMIC DNA]</scope>
    <source>
        <strain evidence="9 10">PT02</strain>
    </source>
</reference>
<dbReference type="Gene3D" id="1.20.140.10">
    <property type="entry name" value="Butyryl-CoA Dehydrogenase, subunit A, domain 3"/>
    <property type="match status" value="1"/>
</dbReference>
<keyword evidence="3" id="KW-0285">Flavoprotein</keyword>
<dbReference type="SUPFAM" id="SSF56645">
    <property type="entry name" value="Acyl-CoA dehydrogenase NM domain-like"/>
    <property type="match status" value="1"/>
</dbReference>
<dbReference type="Pfam" id="PF02770">
    <property type="entry name" value="Acyl-CoA_dh_M"/>
    <property type="match status" value="1"/>
</dbReference>
<dbReference type="InterPro" id="IPR036250">
    <property type="entry name" value="AcylCo_DH-like_C"/>
</dbReference>
<dbReference type="InterPro" id="IPR009100">
    <property type="entry name" value="AcylCoA_DH/oxidase_NM_dom_sf"/>
</dbReference>
<dbReference type="Pfam" id="PF02771">
    <property type="entry name" value="Acyl-CoA_dh_N"/>
    <property type="match status" value="1"/>
</dbReference>
<evidence type="ECO:0000313" key="10">
    <source>
        <dbReference type="Proteomes" id="UP000248899"/>
    </source>
</evidence>
<accession>A0AAQ0F8I9</accession>
<dbReference type="InterPro" id="IPR009075">
    <property type="entry name" value="AcylCo_DH/oxidase_C"/>
</dbReference>
<dbReference type="Pfam" id="PF00441">
    <property type="entry name" value="Acyl-CoA_dh_1"/>
    <property type="match status" value="1"/>
</dbReference>
<feature type="domain" description="Acyl-CoA dehydrogenase/oxidase N-terminal" evidence="8">
    <location>
        <begin position="8"/>
        <end position="121"/>
    </location>
</feature>
<evidence type="ECO:0000256" key="3">
    <source>
        <dbReference type="ARBA" id="ARBA00022630"/>
    </source>
</evidence>
<evidence type="ECO:0000259" key="8">
    <source>
        <dbReference type="Pfam" id="PF02771"/>
    </source>
</evidence>
<keyword evidence="4" id="KW-0274">FAD</keyword>